<dbReference type="Gene3D" id="3.30.60.190">
    <property type="match status" value="1"/>
</dbReference>
<organism evidence="4 5">
    <name type="scientific">Pseudozyma hubeiensis (strain SY62)</name>
    <name type="common">Yeast</name>
    <dbReference type="NCBI Taxonomy" id="1305764"/>
    <lineage>
        <taxon>Eukaryota</taxon>
        <taxon>Fungi</taxon>
        <taxon>Dikarya</taxon>
        <taxon>Basidiomycota</taxon>
        <taxon>Ustilaginomycotina</taxon>
        <taxon>Ustilaginomycetes</taxon>
        <taxon>Ustilaginales</taxon>
        <taxon>Ustilaginaceae</taxon>
        <taxon>Pseudozyma</taxon>
    </lineage>
</organism>
<keyword evidence="1" id="KW-0479">Metal-binding</keyword>
<dbReference type="InterPro" id="IPR007529">
    <property type="entry name" value="Znf_HIT"/>
</dbReference>
<sequence length="603" mass="66313">MSLSELFDISRTTRRDKARAQHLLPTPTTTSSTPARLCNICYAKPAAYNCPRCNIPFCSLVCFRRQQHQECSAAFSSSSLSLVGRPDQGAAEEDRTKVVDILARLERNEKDARLISEDHDDDGDSDNEDAEDEQLTGVRADVTEDQIEGASTDALLAMLTEKERRNFLEAVKDPQSASALMDKLDRKAERRARSAEAGSMPQGILVAPQTISEDRTQPRTVTTQWQSVPWFDNPEASPAFPSESSDHITTFVHLVGTILSAESSGSKARVSAPADLIYNLCTVLMAYAYILRHLDITSLSQLIPVRTVSTGEIQLGSSLASSRGSQLQLPNWHADDDDEPPPLEPDDLNNSTEFAAPLPSVSTDSDSSMLDNLTTISQAFDKFAHLVPFLFPQPPPPQDKSRTTATHSDHSKTLLTSLDDASIYLVSRLSLDFDVGHASVDAINLQLLQDLSKLLHHEQLVPTFAQGQQVEPKHRIASRFASLPSQQAFAAAQIPLLLNAVADLFLFFEHVASSASALPTHLKPKHCRLVQRKLCFYLGSAIRSDRLPTQRLESPLPMQLRDSIVRLRQRIEAAEQADKIAAAVNLLDKDTATMPKAPTISPI</sequence>
<keyword evidence="5" id="KW-1185">Reference proteome</keyword>
<dbReference type="eggNOG" id="KOG4317">
    <property type="taxonomic scope" value="Eukaryota"/>
</dbReference>
<keyword evidence="1" id="KW-0862">Zinc</keyword>
<dbReference type="PROSITE" id="PS51083">
    <property type="entry name" value="ZF_HIT"/>
    <property type="match status" value="1"/>
</dbReference>
<gene>
    <name evidence="4" type="ORF">PHSY_002409</name>
</gene>
<proteinExistence type="predicted"/>
<evidence type="ECO:0000259" key="3">
    <source>
        <dbReference type="PROSITE" id="PS51083"/>
    </source>
</evidence>
<dbReference type="RefSeq" id="XP_012188423.1">
    <property type="nucleotide sequence ID" value="XM_012333033.1"/>
</dbReference>
<keyword evidence="1" id="KW-0863">Zinc-finger</keyword>
<dbReference type="Proteomes" id="UP000014071">
    <property type="component" value="Unassembled WGS sequence"/>
</dbReference>
<feature type="region of interest" description="Disordered" evidence="2">
    <location>
        <begin position="326"/>
        <end position="367"/>
    </location>
</feature>
<dbReference type="GeneID" id="24107702"/>
<dbReference type="AlphaFoldDB" id="R9P0Y9"/>
<dbReference type="Pfam" id="PF04438">
    <property type="entry name" value="zf-HIT"/>
    <property type="match status" value="1"/>
</dbReference>
<dbReference type="OrthoDB" id="18412at2759"/>
<dbReference type="HOGENOM" id="CLU_454295_0_0_1"/>
<dbReference type="PANTHER" id="PTHR15555">
    <property type="entry name" value="ZINC FINGER HIT DOMAIN CONTAINING PROTEIN 2 PROTEIN FON -RELATED"/>
    <property type="match status" value="1"/>
</dbReference>
<reference evidence="5" key="1">
    <citation type="journal article" date="2013" name="Genome Announc.">
        <title>Draft genome sequence of the basidiomycetous yeast-like fungus Pseudozyma hubeiensis SY62, which produces an abundant amount of the biosurfactant mannosylerythritol lipids.</title>
        <authorList>
            <person name="Konishi M."/>
            <person name="Hatada Y."/>
            <person name="Horiuchi J."/>
        </authorList>
    </citation>
    <scope>NUCLEOTIDE SEQUENCE [LARGE SCALE GENOMIC DNA]</scope>
    <source>
        <strain evidence="5">SY62</strain>
    </source>
</reference>
<evidence type="ECO:0000313" key="4">
    <source>
        <dbReference type="EMBL" id="GAC94836.1"/>
    </source>
</evidence>
<name>R9P0Y9_PSEHS</name>
<evidence type="ECO:0000256" key="2">
    <source>
        <dbReference type="SAM" id="MobiDB-lite"/>
    </source>
</evidence>
<dbReference type="InterPro" id="IPR039646">
    <property type="entry name" value="ZNHIT2"/>
</dbReference>
<evidence type="ECO:0000313" key="5">
    <source>
        <dbReference type="Proteomes" id="UP000014071"/>
    </source>
</evidence>
<evidence type="ECO:0000256" key="1">
    <source>
        <dbReference type="PROSITE-ProRule" id="PRU00453"/>
    </source>
</evidence>
<dbReference type="EMBL" id="DF238786">
    <property type="protein sequence ID" value="GAC94836.1"/>
    <property type="molecule type" value="Genomic_DNA"/>
</dbReference>
<feature type="compositionally biased region" description="Acidic residues" evidence="2">
    <location>
        <begin position="118"/>
        <end position="134"/>
    </location>
</feature>
<dbReference type="GO" id="GO:0008270">
    <property type="term" value="F:zinc ion binding"/>
    <property type="evidence" value="ECO:0007669"/>
    <property type="project" value="UniProtKB-UniRule"/>
</dbReference>
<dbReference type="SUPFAM" id="SSF144232">
    <property type="entry name" value="HIT/MYND zinc finger-like"/>
    <property type="match status" value="1"/>
</dbReference>
<dbReference type="STRING" id="1305764.R9P0Y9"/>
<feature type="compositionally biased region" description="Acidic residues" evidence="2">
    <location>
        <begin position="335"/>
        <end position="347"/>
    </location>
</feature>
<accession>R9P0Y9</accession>
<dbReference type="CDD" id="cd23024">
    <property type="entry name" value="zf-HIT_ZNHIT2-3"/>
    <property type="match status" value="1"/>
</dbReference>
<feature type="region of interest" description="Disordered" evidence="2">
    <location>
        <begin position="112"/>
        <end position="139"/>
    </location>
</feature>
<dbReference type="PANTHER" id="PTHR15555:SF0">
    <property type="entry name" value="ZINC FINGER HIT DOMAIN-CONTAINING PROTEIN 2"/>
    <property type="match status" value="1"/>
</dbReference>
<feature type="domain" description="HIT-type" evidence="3">
    <location>
        <begin position="38"/>
        <end position="71"/>
    </location>
</feature>
<protein>
    <recommendedName>
        <fullName evidence="3">HIT-type domain-containing protein</fullName>
    </recommendedName>
</protein>